<dbReference type="GO" id="GO:0003700">
    <property type="term" value="F:DNA-binding transcription factor activity"/>
    <property type="evidence" value="ECO:0007669"/>
    <property type="project" value="InterPro"/>
</dbReference>
<evidence type="ECO:0000256" key="1">
    <source>
        <dbReference type="ARBA" id="ARBA00023015"/>
    </source>
</evidence>
<dbReference type="Pfam" id="PF07702">
    <property type="entry name" value="UTRA"/>
    <property type="match status" value="1"/>
</dbReference>
<keyword evidence="1" id="KW-0805">Transcription regulation</keyword>
<evidence type="ECO:0000256" key="3">
    <source>
        <dbReference type="ARBA" id="ARBA00023163"/>
    </source>
</evidence>
<name>A0A6I4VVR3_9BACL</name>
<dbReference type="GO" id="GO:0003677">
    <property type="term" value="F:DNA binding"/>
    <property type="evidence" value="ECO:0007669"/>
    <property type="project" value="UniProtKB-KW"/>
</dbReference>
<keyword evidence="6" id="KW-1185">Reference proteome</keyword>
<sequence>MDLNKEGKSLHTKVKEEIIRLIKEKKYKPNTLLPTEAEFCKQFGVSRTTIRTALQQLSIEGYIYREQGRGTFVSNHKVKQTLSMTEVKFTEQLISQGKKPQIQVLSLHVIPADEFQANQFQLKEGDPINKLERIRYADEEPLQYEIAYLPWHKTPSLDKEECEKSLYQLLEVQFGLKIKKTIEQLELFLADEEIADKLNIAVHTPCFSIETSAYLEDETPIEYSRAVFRGDRANFVIERNY</sequence>
<dbReference type="EMBL" id="WUUL01000008">
    <property type="protein sequence ID" value="MXQ54671.1"/>
    <property type="molecule type" value="Genomic_DNA"/>
</dbReference>
<dbReference type="SMART" id="SM00866">
    <property type="entry name" value="UTRA"/>
    <property type="match status" value="1"/>
</dbReference>
<dbReference type="SUPFAM" id="SSF46785">
    <property type="entry name" value="Winged helix' DNA-binding domain"/>
    <property type="match status" value="1"/>
</dbReference>
<proteinExistence type="predicted"/>
<evidence type="ECO:0000259" key="4">
    <source>
        <dbReference type="PROSITE" id="PS50949"/>
    </source>
</evidence>
<dbReference type="SUPFAM" id="SSF64288">
    <property type="entry name" value="Chorismate lyase-like"/>
    <property type="match status" value="1"/>
</dbReference>
<keyword evidence="3" id="KW-0804">Transcription</keyword>
<reference evidence="5 6" key="1">
    <citation type="submission" date="2019-12" db="EMBL/GenBank/DDBJ databases">
        <title>Whole-genome analyses of novel actinobacteria.</title>
        <authorList>
            <person name="Sahin N."/>
            <person name="Saygin H."/>
        </authorList>
    </citation>
    <scope>NUCLEOTIDE SEQUENCE [LARGE SCALE GENOMIC DNA]</scope>
    <source>
        <strain evidence="5 6">KC615</strain>
    </source>
</reference>
<dbReference type="Gene3D" id="3.40.1410.10">
    <property type="entry name" value="Chorismate lyase-like"/>
    <property type="match status" value="1"/>
</dbReference>
<comment type="caution">
    <text evidence="5">The sequence shown here is derived from an EMBL/GenBank/DDBJ whole genome shotgun (WGS) entry which is preliminary data.</text>
</comment>
<evidence type="ECO:0000313" key="6">
    <source>
        <dbReference type="Proteomes" id="UP000430692"/>
    </source>
</evidence>
<dbReference type="SMART" id="SM00345">
    <property type="entry name" value="HTH_GNTR"/>
    <property type="match status" value="1"/>
</dbReference>
<dbReference type="PRINTS" id="PR00035">
    <property type="entry name" value="HTHGNTR"/>
</dbReference>
<keyword evidence="2" id="KW-0238">DNA-binding</keyword>
<dbReference type="Gene3D" id="1.10.10.10">
    <property type="entry name" value="Winged helix-like DNA-binding domain superfamily/Winged helix DNA-binding domain"/>
    <property type="match status" value="1"/>
</dbReference>
<dbReference type="Pfam" id="PF00392">
    <property type="entry name" value="GntR"/>
    <property type="match status" value="1"/>
</dbReference>
<dbReference type="GO" id="GO:0045892">
    <property type="term" value="P:negative regulation of DNA-templated transcription"/>
    <property type="evidence" value="ECO:0007669"/>
    <property type="project" value="TreeGrafter"/>
</dbReference>
<dbReference type="InterPro" id="IPR028978">
    <property type="entry name" value="Chorismate_lyase_/UTRA_dom_sf"/>
</dbReference>
<dbReference type="AlphaFoldDB" id="A0A6I4VVR3"/>
<dbReference type="CDD" id="cd07377">
    <property type="entry name" value="WHTH_GntR"/>
    <property type="match status" value="1"/>
</dbReference>
<evidence type="ECO:0000256" key="2">
    <source>
        <dbReference type="ARBA" id="ARBA00023125"/>
    </source>
</evidence>
<dbReference type="PROSITE" id="PS50949">
    <property type="entry name" value="HTH_GNTR"/>
    <property type="match status" value="1"/>
</dbReference>
<organism evidence="5 6">
    <name type="scientific">Shimazuella alba</name>
    <dbReference type="NCBI Taxonomy" id="2690964"/>
    <lineage>
        <taxon>Bacteria</taxon>
        <taxon>Bacillati</taxon>
        <taxon>Bacillota</taxon>
        <taxon>Bacilli</taxon>
        <taxon>Bacillales</taxon>
        <taxon>Thermoactinomycetaceae</taxon>
        <taxon>Shimazuella</taxon>
    </lineage>
</organism>
<evidence type="ECO:0000313" key="5">
    <source>
        <dbReference type="EMBL" id="MXQ54671.1"/>
    </source>
</evidence>
<gene>
    <name evidence="5" type="ORF">GSM42_13285</name>
</gene>
<dbReference type="InterPro" id="IPR000524">
    <property type="entry name" value="Tscrpt_reg_HTH_GntR"/>
</dbReference>
<dbReference type="InterPro" id="IPR050679">
    <property type="entry name" value="Bact_HTH_transcr_reg"/>
</dbReference>
<dbReference type="PANTHER" id="PTHR44846:SF1">
    <property type="entry name" value="MANNOSYL-D-GLYCERATE TRANSPORT_METABOLISM SYSTEM REPRESSOR MNGR-RELATED"/>
    <property type="match status" value="1"/>
</dbReference>
<feature type="domain" description="HTH gntR-type" evidence="4">
    <location>
        <begin position="8"/>
        <end position="76"/>
    </location>
</feature>
<dbReference type="InterPro" id="IPR036388">
    <property type="entry name" value="WH-like_DNA-bd_sf"/>
</dbReference>
<dbReference type="InterPro" id="IPR011663">
    <property type="entry name" value="UTRA"/>
</dbReference>
<dbReference type="InterPro" id="IPR036390">
    <property type="entry name" value="WH_DNA-bd_sf"/>
</dbReference>
<dbReference type="FunFam" id="1.10.10.10:FF:000079">
    <property type="entry name" value="GntR family transcriptional regulator"/>
    <property type="match status" value="1"/>
</dbReference>
<accession>A0A6I4VVR3</accession>
<protein>
    <submittedName>
        <fullName evidence="5">UTRA domain-containing protein</fullName>
    </submittedName>
</protein>
<dbReference type="Proteomes" id="UP000430692">
    <property type="component" value="Unassembled WGS sequence"/>
</dbReference>
<dbReference type="RefSeq" id="WP_160802016.1">
    <property type="nucleotide sequence ID" value="NZ_WUUL01000008.1"/>
</dbReference>
<dbReference type="PANTHER" id="PTHR44846">
    <property type="entry name" value="MANNOSYL-D-GLYCERATE TRANSPORT/METABOLISM SYSTEM REPRESSOR MNGR-RELATED"/>
    <property type="match status" value="1"/>
</dbReference>